<reference evidence="9 10" key="1">
    <citation type="journal article" date="2024" name="IMA Fungus">
        <title>IMA Genome - F19 : A genome assembly and annotation guide to empower mycologists, including annotated draft genome sequences of Ceratocystis pirilliformis, Diaporthe australafricana, Fusarium ophioides, Paecilomyces lecythidis, and Sporothrix stenoceras.</title>
        <authorList>
            <person name="Aylward J."/>
            <person name="Wilson A.M."/>
            <person name="Visagie C.M."/>
            <person name="Spraker J."/>
            <person name="Barnes I."/>
            <person name="Buitendag C."/>
            <person name="Ceriani C."/>
            <person name="Del Mar Angel L."/>
            <person name="du Plessis D."/>
            <person name="Fuchs T."/>
            <person name="Gasser K."/>
            <person name="Kramer D."/>
            <person name="Li W."/>
            <person name="Munsamy K."/>
            <person name="Piso A."/>
            <person name="Price J.L."/>
            <person name="Sonnekus B."/>
            <person name="Thomas C."/>
            <person name="van der Nest A."/>
            <person name="van Dijk A."/>
            <person name="van Heerden A."/>
            <person name="van Vuuren N."/>
            <person name="Yilmaz N."/>
            <person name="Duong T.A."/>
            <person name="van der Merwe N.A."/>
            <person name="Wingfield M.J."/>
            <person name="Wingfield B.D."/>
        </authorList>
    </citation>
    <scope>NUCLEOTIDE SEQUENCE [LARGE SCALE GENOMIC DNA]</scope>
    <source>
        <strain evidence="9 10">CMW 18167</strain>
    </source>
</reference>
<accession>A0ABR3XT56</accession>
<dbReference type="EMBL" id="JAVDPF010000011">
    <property type="protein sequence ID" value="KAL1878909.1"/>
    <property type="molecule type" value="Genomic_DNA"/>
</dbReference>
<dbReference type="SUPFAM" id="SSF82199">
    <property type="entry name" value="SET domain"/>
    <property type="match status" value="1"/>
</dbReference>
<dbReference type="InterPro" id="IPR001214">
    <property type="entry name" value="SET_dom"/>
</dbReference>
<keyword evidence="7" id="KW-0539">Nucleus</keyword>
<gene>
    <name evidence="9" type="ORF">Plec18167_004204</name>
</gene>
<evidence type="ECO:0000256" key="6">
    <source>
        <dbReference type="ARBA" id="ARBA00022691"/>
    </source>
</evidence>
<organism evidence="9 10">
    <name type="scientific">Paecilomyces lecythidis</name>
    <dbReference type="NCBI Taxonomy" id="3004212"/>
    <lineage>
        <taxon>Eukaryota</taxon>
        <taxon>Fungi</taxon>
        <taxon>Dikarya</taxon>
        <taxon>Ascomycota</taxon>
        <taxon>Pezizomycotina</taxon>
        <taxon>Eurotiomycetes</taxon>
        <taxon>Eurotiomycetidae</taxon>
        <taxon>Eurotiales</taxon>
        <taxon>Thermoascaceae</taxon>
        <taxon>Paecilomyces</taxon>
    </lineage>
</organism>
<evidence type="ECO:0000256" key="2">
    <source>
        <dbReference type="ARBA" id="ARBA00004286"/>
    </source>
</evidence>
<evidence type="ECO:0000256" key="7">
    <source>
        <dbReference type="ARBA" id="ARBA00023242"/>
    </source>
</evidence>
<keyword evidence="10" id="KW-1185">Reference proteome</keyword>
<dbReference type="Proteomes" id="UP001583193">
    <property type="component" value="Unassembled WGS sequence"/>
</dbReference>
<keyword evidence="4" id="KW-0489">Methyltransferase</keyword>
<protein>
    <recommendedName>
        <fullName evidence="8">SET domain-containing protein</fullName>
    </recommendedName>
</protein>
<name>A0ABR3XT56_9EURO</name>
<dbReference type="SMART" id="SM00317">
    <property type="entry name" value="SET"/>
    <property type="match status" value="1"/>
</dbReference>
<dbReference type="Gene3D" id="2.170.270.10">
    <property type="entry name" value="SET domain"/>
    <property type="match status" value="1"/>
</dbReference>
<dbReference type="InterPro" id="IPR046341">
    <property type="entry name" value="SET_dom_sf"/>
</dbReference>
<evidence type="ECO:0000259" key="8">
    <source>
        <dbReference type="PROSITE" id="PS50280"/>
    </source>
</evidence>
<evidence type="ECO:0000256" key="5">
    <source>
        <dbReference type="ARBA" id="ARBA00022679"/>
    </source>
</evidence>
<evidence type="ECO:0000256" key="4">
    <source>
        <dbReference type="ARBA" id="ARBA00022603"/>
    </source>
</evidence>
<proteinExistence type="predicted"/>
<dbReference type="PROSITE" id="PS50280">
    <property type="entry name" value="SET"/>
    <property type="match status" value="1"/>
</dbReference>
<dbReference type="InterPro" id="IPR050777">
    <property type="entry name" value="SET2_Histone-Lys_MeTrsfase"/>
</dbReference>
<comment type="subcellular location">
    <subcellularLocation>
        <location evidence="2">Chromosome</location>
    </subcellularLocation>
    <subcellularLocation>
        <location evidence="1">Nucleus</location>
    </subcellularLocation>
</comment>
<evidence type="ECO:0000313" key="9">
    <source>
        <dbReference type="EMBL" id="KAL1878909.1"/>
    </source>
</evidence>
<keyword evidence="3" id="KW-0158">Chromosome</keyword>
<keyword evidence="6" id="KW-0949">S-adenosyl-L-methionine</keyword>
<keyword evidence="5" id="KW-0808">Transferase</keyword>
<evidence type="ECO:0000256" key="3">
    <source>
        <dbReference type="ARBA" id="ARBA00022454"/>
    </source>
</evidence>
<dbReference type="Pfam" id="PF00856">
    <property type="entry name" value="SET"/>
    <property type="match status" value="1"/>
</dbReference>
<evidence type="ECO:0000256" key="1">
    <source>
        <dbReference type="ARBA" id="ARBA00004123"/>
    </source>
</evidence>
<feature type="domain" description="SET" evidence="8">
    <location>
        <begin position="291"/>
        <end position="404"/>
    </location>
</feature>
<comment type="caution">
    <text evidence="9">The sequence shown here is derived from an EMBL/GenBank/DDBJ whole genome shotgun (WGS) entry which is preliminary data.</text>
</comment>
<dbReference type="PANTHER" id="PTHR22884">
    <property type="entry name" value="SET DOMAIN PROTEINS"/>
    <property type="match status" value="1"/>
</dbReference>
<sequence length="456" mass="52172">MSSDELSVLETEYFRGTSVQESTVGTNEDQEWSDYDDGEIYENRITRTKKRRRKILAAIYFDINHVSILRRFFRARRGAGAAHHGIVRYKAECAHTANFIDHVVAQTAIAHGFEPFDLDCEIETQIHRSKDPRSVVLVTQLGWKLLAICAHSEAFRRACKEMGRTQWSMLLGEISQNRRSLEVFARSRSLEWRGPLLHLRTRSIYETLVRADIDLAAVGHPHHLVRMADGRVACPTYEDKLQENIEQSIFRSSDWPLSRRDPTMRVPADGECDLCFSKNICDCTVPSLAGDLVELVEYRGKGVGVRALANFKSDDILGLYLGELRPREYKGDPIYSLLQQPKMRFPGREAIISSKQYGNWTRFINHSCDPCTMFRRRTVGDRIYTTIEAVRDISIFEEITVDYGKGYFTANKMLCLCRTAACRYNNQTGSADQPPAGSHKDMDIYKPLDIYKACDL</sequence>
<evidence type="ECO:0000313" key="10">
    <source>
        <dbReference type="Proteomes" id="UP001583193"/>
    </source>
</evidence>